<dbReference type="EMBL" id="JXRP01000006">
    <property type="protein sequence ID" value="KIL51887.1"/>
    <property type="molecule type" value="Genomic_DNA"/>
</dbReference>
<dbReference type="SUPFAM" id="SSF55729">
    <property type="entry name" value="Acyl-CoA N-acyltransferases (Nat)"/>
    <property type="match status" value="1"/>
</dbReference>
<dbReference type="AlphaFoldDB" id="A0A0C2VSI5"/>
<keyword evidence="3" id="KW-1185">Reference proteome</keyword>
<accession>A0A0C2VSI5</accession>
<dbReference type="Proteomes" id="UP000031938">
    <property type="component" value="Unassembled WGS sequence"/>
</dbReference>
<sequence>MEVSYQLLPHWWGLGLATETVNRVIAFVFEEMYLPENIAET</sequence>
<dbReference type="Pfam" id="PF13302">
    <property type="entry name" value="Acetyltransf_3"/>
    <property type="match status" value="1"/>
</dbReference>
<proteinExistence type="predicted"/>
<evidence type="ECO:0000259" key="1">
    <source>
        <dbReference type="Pfam" id="PF13302"/>
    </source>
</evidence>
<reference evidence="2 3" key="1">
    <citation type="submission" date="2015-01" db="EMBL/GenBank/DDBJ databases">
        <title>Genome sequencing of Jeotgalibacillus soli.</title>
        <authorList>
            <person name="Goh K.M."/>
            <person name="Chan K.-G."/>
            <person name="Yaakop A.S."/>
            <person name="Ee R."/>
            <person name="Gan H.M."/>
            <person name="Chan C.S."/>
        </authorList>
    </citation>
    <scope>NUCLEOTIDE SEQUENCE [LARGE SCALE GENOMIC DNA]</scope>
    <source>
        <strain evidence="2 3">P9</strain>
    </source>
</reference>
<protein>
    <recommendedName>
        <fullName evidence="1">N-acetyltransferase domain-containing protein</fullName>
    </recommendedName>
</protein>
<dbReference type="InterPro" id="IPR000182">
    <property type="entry name" value="GNAT_dom"/>
</dbReference>
<dbReference type="GO" id="GO:0016747">
    <property type="term" value="F:acyltransferase activity, transferring groups other than amino-acyl groups"/>
    <property type="evidence" value="ECO:0007669"/>
    <property type="project" value="InterPro"/>
</dbReference>
<comment type="caution">
    <text evidence="2">The sequence shown here is derived from an EMBL/GenBank/DDBJ whole genome shotgun (WGS) entry which is preliminary data.</text>
</comment>
<dbReference type="PATRIC" id="fig|889306.3.peg.262"/>
<gene>
    <name evidence="2" type="ORF">KP78_02570</name>
</gene>
<dbReference type="Gene3D" id="3.40.630.30">
    <property type="match status" value="1"/>
</dbReference>
<dbReference type="OrthoDB" id="9785602at2"/>
<organism evidence="2 3">
    <name type="scientific">Jeotgalibacillus soli</name>
    <dbReference type="NCBI Taxonomy" id="889306"/>
    <lineage>
        <taxon>Bacteria</taxon>
        <taxon>Bacillati</taxon>
        <taxon>Bacillota</taxon>
        <taxon>Bacilli</taxon>
        <taxon>Bacillales</taxon>
        <taxon>Caryophanaceae</taxon>
        <taxon>Jeotgalibacillus</taxon>
    </lineage>
</organism>
<name>A0A0C2VSI5_9BACL</name>
<feature type="domain" description="N-acetyltransferase" evidence="1">
    <location>
        <begin position="2"/>
        <end position="40"/>
    </location>
</feature>
<evidence type="ECO:0000313" key="3">
    <source>
        <dbReference type="Proteomes" id="UP000031938"/>
    </source>
</evidence>
<evidence type="ECO:0000313" key="2">
    <source>
        <dbReference type="EMBL" id="KIL51887.1"/>
    </source>
</evidence>
<dbReference type="InterPro" id="IPR016181">
    <property type="entry name" value="Acyl_CoA_acyltransferase"/>
</dbReference>